<evidence type="ECO:0000313" key="1">
    <source>
        <dbReference type="EMBL" id="KJC63852.1"/>
    </source>
</evidence>
<evidence type="ECO:0000313" key="2">
    <source>
        <dbReference type="Proteomes" id="UP000032503"/>
    </source>
</evidence>
<reference evidence="1 2" key="1">
    <citation type="journal article" date="2001" name="Int. J. Syst. Evol. Microbiol.">
        <title>Agreia bicolorata gen. nov., sp. nov., to accommodate actinobacteria isolated from narrow reed grass infected by the nematode Heteroanguina graminophila.</title>
        <authorList>
            <person name="Evtushenko L.I."/>
            <person name="Dorofeeva L.V."/>
            <person name="Dobrovolskaya T.G."/>
            <person name="Streshinskaya G.M."/>
            <person name="Subbotin S.A."/>
            <person name="Tiedje J.M."/>
        </authorList>
    </citation>
    <scope>NUCLEOTIDE SEQUENCE [LARGE SCALE GENOMIC DNA]</scope>
    <source>
        <strain evidence="1 2">VKM Ac-1804</strain>
    </source>
</reference>
<dbReference type="EMBL" id="JYFC01000005">
    <property type="protein sequence ID" value="KJC63852.1"/>
    <property type="molecule type" value="Genomic_DNA"/>
</dbReference>
<comment type="caution">
    <text evidence="1">The sequence shown here is derived from an EMBL/GenBank/DDBJ whole genome shotgun (WGS) entry which is preliminary data.</text>
</comment>
<proteinExistence type="predicted"/>
<accession>A0ABR5CDZ3</accession>
<gene>
    <name evidence="1" type="ORF">TZ00_12560</name>
</gene>
<organism evidence="1 2">
    <name type="scientific">Agreia bicolorata</name>
    <dbReference type="NCBI Taxonomy" id="110935"/>
    <lineage>
        <taxon>Bacteria</taxon>
        <taxon>Bacillati</taxon>
        <taxon>Actinomycetota</taxon>
        <taxon>Actinomycetes</taxon>
        <taxon>Micrococcales</taxon>
        <taxon>Microbacteriaceae</taxon>
        <taxon>Agreia</taxon>
    </lineage>
</organism>
<dbReference type="Proteomes" id="UP000032503">
    <property type="component" value="Unassembled WGS sequence"/>
</dbReference>
<protein>
    <submittedName>
        <fullName evidence="1">Uncharacterized protein</fullName>
    </submittedName>
</protein>
<name>A0ABR5CDZ3_9MICO</name>
<keyword evidence="2" id="KW-1185">Reference proteome</keyword>
<sequence length="72" mass="8468">MRHGARQTPPHHCEWRAVPSSQAVAPYFSHAIDRPNVLRVRRRWGQRGARRAERQLLPLPQRQGPRSLMLLR</sequence>